<evidence type="ECO:0000313" key="3">
    <source>
        <dbReference type="Proteomes" id="UP000243719"/>
    </source>
</evidence>
<organism evidence="2 3">
    <name type="scientific">Chitinasiproducens palmae</name>
    <dbReference type="NCBI Taxonomy" id="1770053"/>
    <lineage>
        <taxon>Bacteria</taxon>
        <taxon>Pseudomonadati</taxon>
        <taxon>Pseudomonadota</taxon>
        <taxon>Betaproteobacteria</taxon>
        <taxon>Burkholderiales</taxon>
        <taxon>Burkholderiaceae</taxon>
        <taxon>Chitinasiproducens</taxon>
    </lineage>
</organism>
<proteinExistence type="predicted"/>
<keyword evidence="1" id="KW-0812">Transmembrane</keyword>
<sequence>MTRSCQRGPALRLRAPLSLSRVGGVLVCASLGLTVAVPTGWLTERVHRSLRGEPMTGLRTAVTPRGSQAARARAEAARAALPALRVRLLALRTGDDSQADIAEAALAPAWFAYLELAAHVSDVCITTLEQRADASPAADRSSSGSRDIGALDPGFELAGTGSFASIRRLAQLLADAAPGLSIVSLSIGTEDSRRTFDAQLRATHVAPPLAALDGVNGADGSVARVVAADPFAGHGAADAIVGTVELGGRHANVAADGRLIDLEDRTHD</sequence>
<reference evidence="3" key="1">
    <citation type="submission" date="2016-09" db="EMBL/GenBank/DDBJ databases">
        <authorList>
            <person name="Varghese N."/>
            <person name="Submissions S."/>
        </authorList>
    </citation>
    <scope>NUCLEOTIDE SEQUENCE [LARGE SCALE GENOMIC DNA]</scope>
    <source>
        <strain evidence="3">JS23</strain>
    </source>
</reference>
<dbReference type="Proteomes" id="UP000243719">
    <property type="component" value="Unassembled WGS sequence"/>
</dbReference>
<evidence type="ECO:0000256" key="1">
    <source>
        <dbReference type="SAM" id="Phobius"/>
    </source>
</evidence>
<dbReference type="AlphaFoldDB" id="A0A1H2PVH5"/>
<keyword evidence="3" id="KW-1185">Reference proteome</keyword>
<feature type="transmembrane region" description="Helical" evidence="1">
    <location>
        <begin position="21"/>
        <end position="41"/>
    </location>
</feature>
<protein>
    <submittedName>
        <fullName evidence="2">Uncharacterized protein</fullName>
    </submittedName>
</protein>
<accession>A0A1H2PVH5</accession>
<gene>
    <name evidence="2" type="ORF">SAMN05216551_11671</name>
</gene>
<keyword evidence="1" id="KW-0472">Membrane</keyword>
<name>A0A1H2PVH5_9BURK</name>
<keyword evidence="1" id="KW-1133">Transmembrane helix</keyword>
<dbReference type="EMBL" id="FNLO01000016">
    <property type="protein sequence ID" value="SDV51325.1"/>
    <property type="molecule type" value="Genomic_DNA"/>
</dbReference>
<dbReference type="RefSeq" id="WP_170845261.1">
    <property type="nucleotide sequence ID" value="NZ_FNLO01000016.1"/>
</dbReference>
<evidence type="ECO:0000313" key="2">
    <source>
        <dbReference type="EMBL" id="SDV51325.1"/>
    </source>
</evidence>
<dbReference type="STRING" id="1770053.SAMN05216551_11671"/>